<reference evidence="7" key="6">
    <citation type="journal article" date="2018" name="Nat. Plants">
        <title>Whole-genome landscape of Medicago truncatula symbiotic genes.</title>
        <authorList>
            <person name="Pecrix Y."/>
            <person name="Staton S.E."/>
            <person name="Sallet E."/>
            <person name="Lelandais-Briere C."/>
            <person name="Moreau S."/>
            <person name="Carrere S."/>
            <person name="Blein T."/>
            <person name="Jardinaud M.F."/>
            <person name="Latrasse D."/>
            <person name="Zouine M."/>
            <person name="Zahm M."/>
            <person name="Kreplak J."/>
            <person name="Mayjonade B."/>
            <person name="Satge C."/>
            <person name="Perez M."/>
            <person name="Cauet S."/>
            <person name="Marande W."/>
            <person name="Chantry-Darmon C."/>
            <person name="Lopez-Roques C."/>
            <person name="Bouchez O."/>
            <person name="Berard A."/>
            <person name="Debelle F."/>
            <person name="Munos S."/>
            <person name="Bendahmane A."/>
            <person name="Berges H."/>
            <person name="Niebel A."/>
            <person name="Buitink J."/>
            <person name="Frugier F."/>
            <person name="Benhamed M."/>
            <person name="Crespi M."/>
            <person name="Gouzy J."/>
            <person name="Gamas P."/>
        </authorList>
    </citation>
    <scope>NUCLEOTIDE SEQUENCE [LARGE SCALE GENOMIC DNA]</scope>
    <source>
        <strain evidence="7">cv. Jemalong A17</strain>
    </source>
</reference>
<reference evidence="4" key="7">
    <citation type="journal article" date="2018" name="Nat. Plants">
        <title>Whole-genome landscape of Medicago truncatula symbiotic genes.</title>
        <authorList>
            <person name="Pecrix Y."/>
            <person name="Gamas P."/>
            <person name="Carrere S."/>
        </authorList>
    </citation>
    <scope>NUCLEOTIDE SEQUENCE</scope>
    <source>
        <tissue evidence="4">Leaves</tissue>
    </source>
</reference>
<accession>Q1S5L5</accession>
<evidence type="ECO:0000313" key="3">
    <source>
        <dbReference type="EMBL" id="AET02519.1"/>
    </source>
</evidence>
<name>Q1S5L5_MEDTR</name>
<reference evidence="5" key="5">
    <citation type="submission" date="2015-04" db="UniProtKB">
        <authorList>
            <consortium name="EnsemblPlants"/>
        </authorList>
    </citation>
    <scope>IDENTIFICATION</scope>
    <source>
        <strain evidence="5">cv. Jemalong A17</strain>
    </source>
</reference>
<protein>
    <submittedName>
        <fullName evidence="2 3">Transferase family</fullName>
    </submittedName>
    <submittedName>
        <fullName evidence="4">Putative shikimate O-hydroxycinnamoyltransferase</fullName>
        <ecNumber evidence="4">2.3.1.133</ecNumber>
    </submittedName>
</protein>
<dbReference type="GO" id="GO:0005737">
    <property type="term" value="C:cytoplasm"/>
    <property type="evidence" value="ECO:0000318"/>
    <property type="project" value="GO_Central"/>
</dbReference>
<dbReference type="Pfam" id="PF02458">
    <property type="entry name" value="Transferase"/>
    <property type="match status" value="1"/>
</dbReference>
<evidence type="ECO:0000313" key="7">
    <source>
        <dbReference type="Proteomes" id="UP000265566"/>
    </source>
</evidence>
<reference evidence="2" key="1">
    <citation type="submission" date="2006-03" db="EMBL/GenBank/DDBJ databases">
        <authorList>
            <person name="Qin B."/>
            <person name="Lin S."/>
            <person name="Roe B.A."/>
        </authorList>
    </citation>
    <scope>NUCLEOTIDE SEQUENCE</scope>
</reference>
<reference evidence="2" key="2">
    <citation type="submission" date="2006-04" db="EMBL/GenBank/DDBJ databases">
        <authorList>
            <consortium name="The International Medicago Genome Annotation Group"/>
        </authorList>
    </citation>
    <scope>NUCLEOTIDE SEQUENCE</scope>
</reference>
<dbReference type="Proteomes" id="UP000002051">
    <property type="component" value="Chromosome 8"/>
</dbReference>
<dbReference type="EMBL" id="CM001224">
    <property type="protein sequence ID" value="AET02519.1"/>
    <property type="molecule type" value="Genomic_DNA"/>
</dbReference>
<gene>
    <name evidence="5" type="primary">11409245</name>
    <name evidence="3" type="ordered locus">MTR_8g041770</name>
    <name evidence="2" type="ORF">MtrDRAFT_AC147431g27v2</name>
    <name evidence="4" type="ORF">MtrunA17_Chr8g0354371</name>
</gene>
<dbReference type="InterPro" id="IPR051283">
    <property type="entry name" value="Sec_Metabolite_Acyltrans"/>
</dbReference>
<keyword evidence="6" id="KW-1185">Reference proteome</keyword>
<dbReference type="InterPro" id="IPR023213">
    <property type="entry name" value="CAT-like_dom_sf"/>
</dbReference>
<dbReference type="Gramene" id="rna46551">
    <property type="protein sequence ID" value="RHN40403.1"/>
    <property type="gene ID" value="gene46551"/>
</dbReference>
<evidence type="ECO:0000256" key="1">
    <source>
        <dbReference type="ARBA" id="ARBA00022679"/>
    </source>
</evidence>
<evidence type="ECO:0000313" key="6">
    <source>
        <dbReference type="Proteomes" id="UP000002051"/>
    </source>
</evidence>
<dbReference type="OrthoDB" id="1862401at2759"/>
<dbReference type="HOGENOM" id="CLU_014546_3_0_1"/>
<keyword evidence="4" id="KW-0012">Acyltransferase</keyword>
<keyword evidence="1 2" id="KW-0808">Transferase</keyword>
<dbReference type="AlphaFoldDB" id="Q1S5L5"/>
<dbReference type="ExpressionAtlas" id="Q1S5L5">
    <property type="expression patterns" value="differential"/>
</dbReference>
<dbReference type="PANTHER" id="PTHR31896">
    <property type="entry name" value="FAMILY REGULATORY PROTEIN, PUTATIVE (AFU_ORTHOLOGUE AFUA_3G14730)-RELATED"/>
    <property type="match status" value="1"/>
</dbReference>
<proteinExistence type="predicted"/>
<dbReference type="Proteomes" id="UP000265566">
    <property type="component" value="Chromosome 8"/>
</dbReference>
<dbReference type="EnsemblPlants" id="AET02519">
    <property type="protein sequence ID" value="AET02519"/>
    <property type="gene ID" value="MTR_8g041770"/>
</dbReference>
<dbReference type="STRING" id="3880.Q1S5L5"/>
<dbReference type="OMA" id="ETENTAW"/>
<dbReference type="EC" id="2.3.1.133" evidence="4"/>
<evidence type="ECO:0000313" key="2">
    <source>
        <dbReference type="EMBL" id="ABE88091.1"/>
    </source>
</evidence>
<dbReference type="PaxDb" id="3880-AET02519"/>
<organism evidence="2">
    <name type="scientific">Medicago truncatula</name>
    <name type="common">Barrel medic</name>
    <name type="synonym">Medicago tribuloides</name>
    <dbReference type="NCBI Taxonomy" id="3880"/>
    <lineage>
        <taxon>Eukaryota</taxon>
        <taxon>Viridiplantae</taxon>
        <taxon>Streptophyta</taxon>
        <taxon>Embryophyta</taxon>
        <taxon>Tracheophyta</taxon>
        <taxon>Spermatophyta</taxon>
        <taxon>Magnoliopsida</taxon>
        <taxon>eudicotyledons</taxon>
        <taxon>Gunneridae</taxon>
        <taxon>Pentapetalae</taxon>
        <taxon>rosids</taxon>
        <taxon>fabids</taxon>
        <taxon>Fabales</taxon>
        <taxon>Fabaceae</taxon>
        <taxon>Papilionoideae</taxon>
        <taxon>50 kb inversion clade</taxon>
        <taxon>NPAAA clade</taxon>
        <taxon>Hologalegina</taxon>
        <taxon>IRL clade</taxon>
        <taxon>Trifolieae</taxon>
        <taxon>Medicago</taxon>
    </lineage>
</organism>
<sequence>MSSIQVLSTTPVHAPNHNPCDPNYHHTIDLTPWDLQFLPFGVNQKGLIYHHPSNLDTSNQIEHLKHSLSSTLEFFPPFTGRLKIKEHEDNTISCSITCNNVGALFVHAAAENTSVDDIIGATYHPKILHSFFPFNGVKNYEGTSMPLLAVQVTELVNGIFIACTVNHVVADGTSIWHFINSWAKISNGSLEISKIPSFERWFSDDIQPPIQFPFTIEPQNIHHKEEKLNLYERMFHFTKENIAKLKFKANLEAGTKNISSLQALFTHIWRSIIRSKNLDPEEEVHYVVVIGVRPRLIPLLKKDYFGNALIDPAVSMKVGDLLQDNGLGKGALEMNKMIALQSDEMLKNEYESWLKTPSFITDAKFNCKTLVGSSSPWFDVYGNDFGWGKPVGVRTGGANKENGNICVFQGVEKDSMDLEVCLSHETLEAIGNDPEFMNVVSN</sequence>
<reference evidence="3 6" key="3">
    <citation type="journal article" date="2011" name="Nature">
        <title>The Medicago genome provides insight into the evolution of rhizobial symbioses.</title>
        <authorList>
            <person name="Young N.D."/>
            <person name="Debelle F."/>
            <person name="Oldroyd G.E."/>
            <person name="Geurts R."/>
            <person name="Cannon S.B."/>
            <person name="Udvardi M.K."/>
            <person name="Benedito V.A."/>
            <person name="Mayer K.F."/>
            <person name="Gouzy J."/>
            <person name="Schoof H."/>
            <person name="Van de Peer Y."/>
            <person name="Proost S."/>
            <person name="Cook D.R."/>
            <person name="Meyers B.C."/>
            <person name="Spannagl M."/>
            <person name="Cheung F."/>
            <person name="De Mita S."/>
            <person name="Krishnakumar V."/>
            <person name="Gundlach H."/>
            <person name="Zhou S."/>
            <person name="Mudge J."/>
            <person name="Bharti A.K."/>
            <person name="Murray J.D."/>
            <person name="Naoumkina M.A."/>
            <person name="Rosen B."/>
            <person name="Silverstein K.A."/>
            <person name="Tang H."/>
            <person name="Rombauts S."/>
            <person name="Zhao P.X."/>
            <person name="Zhou P."/>
            <person name="Barbe V."/>
            <person name="Bardou P."/>
            <person name="Bechner M."/>
            <person name="Bellec A."/>
            <person name="Berger A."/>
            <person name="Berges H."/>
            <person name="Bidwell S."/>
            <person name="Bisseling T."/>
            <person name="Choisne N."/>
            <person name="Couloux A."/>
            <person name="Denny R."/>
            <person name="Deshpande S."/>
            <person name="Dai X."/>
            <person name="Doyle J.J."/>
            <person name="Dudez A.M."/>
            <person name="Farmer A.D."/>
            <person name="Fouteau S."/>
            <person name="Franken C."/>
            <person name="Gibelin C."/>
            <person name="Gish J."/>
            <person name="Goldstein S."/>
            <person name="Gonzalez A.J."/>
            <person name="Green P.J."/>
            <person name="Hallab A."/>
            <person name="Hartog M."/>
            <person name="Hua A."/>
            <person name="Humphray S.J."/>
            <person name="Jeong D.H."/>
            <person name="Jing Y."/>
            <person name="Jocker A."/>
            <person name="Kenton S.M."/>
            <person name="Kim D.J."/>
            <person name="Klee K."/>
            <person name="Lai H."/>
            <person name="Lang C."/>
            <person name="Lin S."/>
            <person name="Macmil S.L."/>
            <person name="Magdelenat G."/>
            <person name="Matthews L."/>
            <person name="McCorrison J."/>
            <person name="Monaghan E.L."/>
            <person name="Mun J.H."/>
            <person name="Najar F.Z."/>
            <person name="Nicholson C."/>
            <person name="Noirot C."/>
            <person name="O'Bleness M."/>
            <person name="Paule C.R."/>
            <person name="Poulain J."/>
            <person name="Prion F."/>
            <person name="Qin B."/>
            <person name="Qu C."/>
            <person name="Retzel E.F."/>
            <person name="Riddle C."/>
            <person name="Sallet E."/>
            <person name="Samain S."/>
            <person name="Samson N."/>
            <person name="Sanders I."/>
            <person name="Saurat O."/>
            <person name="Scarpelli C."/>
            <person name="Schiex T."/>
            <person name="Segurens B."/>
            <person name="Severin A.J."/>
            <person name="Sherrier D.J."/>
            <person name="Shi R."/>
            <person name="Sims S."/>
            <person name="Singer S.R."/>
            <person name="Sinharoy S."/>
            <person name="Sterck L."/>
            <person name="Viollet A."/>
            <person name="Wang B.B."/>
            <person name="Wang K."/>
            <person name="Wang M."/>
            <person name="Wang X."/>
            <person name="Warfsmann J."/>
            <person name="Weissenbach J."/>
            <person name="White D.D."/>
            <person name="White J.D."/>
            <person name="Wiley G.B."/>
            <person name="Wincker P."/>
            <person name="Xing Y."/>
            <person name="Yang L."/>
            <person name="Yao Z."/>
            <person name="Ying F."/>
            <person name="Zhai J."/>
            <person name="Zhou L."/>
            <person name="Zuber A."/>
            <person name="Denarie J."/>
            <person name="Dixon R.A."/>
            <person name="May G.D."/>
            <person name="Schwartz D.C."/>
            <person name="Rogers J."/>
            <person name="Quetier F."/>
            <person name="Town C.D."/>
            <person name="Roe B.A."/>
        </authorList>
    </citation>
    <scope>NUCLEOTIDE SEQUENCE [LARGE SCALE GENOMIC DNA]</scope>
    <source>
        <strain evidence="3">A17</strain>
        <strain evidence="5 6">cv. Jemalong A17</strain>
    </source>
</reference>
<reference evidence="3 6" key="4">
    <citation type="journal article" date="2014" name="BMC Genomics">
        <title>An improved genome release (version Mt4.0) for the model legume Medicago truncatula.</title>
        <authorList>
            <person name="Tang H."/>
            <person name="Krishnakumar V."/>
            <person name="Bidwell S."/>
            <person name="Rosen B."/>
            <person name="Chan A."/>
            <person name="Zhou S."/>
            <person name="Gentzbittel L."/>
            <person name="Childs K.L."/>
            <person name="Yandell M."/>
            <person name="Gundlach H."/>
            <person name="Mayer K.F."/>
            <person name="Schwartz D.C."/>
            <person name="Town C.D."/>
        </authorList>
    </citation>
    <scope>GENOME REANNOTATION</scope>
    <source>
        <strain evidence="3">A17</strain>
        <strain evidence="5 6">cv. Jemalong A17</strain>
    </source>
</reference>
<dbReference type="Gene3D" id="3.30.559.10">
    <property type="entry name" value="Chloramphenicol acetyltransferase-like domain"/>
    <property type="match status" value="2"/>
</dbReference>
<evidence type="ECO:0000313" key="4">
    <source>
        <dbReference type="EMBL" id="RHN40403.1"/>
    </source>
</evidence>
<dbReference type="KEGG" id="mtr:11409245"/>
<dbReference type="EMBL" id="PSQE01000008">
    <property type="protein sequence ID" value="RHN40403.1"/>
    <property type="molecule type" value="Genomic_DNA"/>
</dbReference>
<dbReference type="EMBL" id="AC147431">
    <property type="protein sequence ID" value="ABE88091.1"/>
    <property type="molecule type" value="Genomic_DNA"/>
</dbReference>
<dbReference type="PANTHER" id="PTHR31896:SF43">
    <property type="entry name" value="PROTEIN ENHANCED PSEUDOMONAS SUSCEPTIBILITY 1"/>
    <property type="match status" value="1"/>
</dbReference>
<dbReference type="GO" id="GO:0016747">
    <property type="term" value="F:acyltransferase activity, transferring groups other than amino-acyl groups"/>
    <property type="evidence" value="ECO:0000318"/>
    <property type="project" value="GO_Central"/>
</dbReference>
<evidence type="ECO:0000313" key="5">
    <source>
        <dbReference type="EnsemblPlants" id="AET02519"/>
    </source>
</evidence>
<dbReference type="GO" id="GO:0047172">
    <property type="term" value="F:shikimate O-hydroxycinnamoyltransferase activity"/>
    <property type="evidence" value="ECO:0007669"/>
    <property type="project" value="UniProtKB-EC"/>
</dbReference>
<dbReference type="eggNOG" id="ENOG502QVP8">
    <property type="taxonomic scope" value="Eukaryota"/>
</dbReference>